<dbReference type="EMBL" id="JAZHXI010000019">
    <property type="protein sequence ID" value="KAL2061227.1"/>
    <property type="molecule type" value="Genomic_DNA"/>
</dbReference>
<dbReference type="PANTHER" id="PTHR48077">
    <property type="entry name" value="TRYPTOPHAN SYNTHASE-RELATED"/>
    <property type="match status" value="1"/>
</dbReference>
<evidence type="ECO:0000313" key="4">
    <source>
        <dbReference type="Proteomes" id="UP001595075"/>
    </source>
</evidence>
<sequence length="102" mass="10678">MLEKVGKLPDAVVACVGGGRNASGMFSPFSQDLSVQLLGVEAAGDGLDTTQHAATLSKTMKKDQNVVICISGRGNKDVQSIAEKLPALGPVIGWDLRFEPPK</sequence>
<comment type="caution">
    <text evidence="3">The sequence shown here is derived from an EMBL/GenBank/DDBJ whole genome shotgun (WGS) entry which is preliminary data.</text>
</comment>
<keyword evidence="4" id="KW-1185">Reference proteome</keyword>
<dbReference type="InterPro" id="IPR036052">
    <property type="entry name" value="TrpB-like_PALP_sf"/>
</dbReference>
<comment type="cofactor">
    <cofactor evidence="1">
        <name>pyridoxal 5'-phosphate</name>
        <dbReference type="ChEBI" id="CHEBI:597326"/>
    </cofactor>
</comment>
<dbReference type="Gene3D" id="3.40.50.1100">
    <property type="match status" value="2"/>
</dbReference>
<evidence type="ECO:0000313" key="3">
    <source>
        <dbReference type="EMBL" id="KAL2061227.1"/>
    </source>
</evidence>
<evidence type="ECO:0000256" key="2">
    <source>
        <dbReference type="ARBA" id="ARBA00022898"/>
    </source>
</evidence>
<accession>A0ABR4BUA0</accession>
<dbReference type="PANTHER" id="PTHR48077:SF3">
    <property type="entry name" value="TRYPTOPHAN SYNTHASE"/>
    <property type="match status" value="1"/>
</dbReference>
<name>A0ABR4BUA0_9HELO</name>
<keyword evidence="2" id="KW-0663">Pyridoxal phosphate</keyword>
<protein>
    <recommendedName>
        <fullName evidence="5">Tryptophan synthase</fullName>
    </recommendedName>
</protein>
<proteinExistence type="predicted"/>
<gene>
    <name evidence="3" type="ORF">VTL71DRAFT_7500</name>
</gene>
<reference evidence="3 4" key="1">
    <citation type="journal article" date="2024" name="Commun. Biol.">
        <title>Comparative genomic analysis of thermophilic fungi reveals convergent evolutionary adaptations and gene losses.</title>
        <authorList>
            <person name="Steindorff A.S."/>
            <person name="Aguilar-Pontes M.V."/>
            <person name="Robinson A.J."/>
            <person name="Andreopoulos B."/>
            <person name="LaButti K."/>
            <person name="Kuo A."/>
            <person name="Mondo S."/>
            <person name="Riley R."/>
            <person name="Otillar R."/>
            <person name="Haridas S."/>
            <person name="Lipzen A."/>
            <person name="Grimwood J."/>
            <person name="Schmutz J."/>
            <person name="Clum A."/>
            <person name="Reid I.D."/>
            <person name="Moisan M.C."/>
            <person name="Butler G."/>
            <person name="Nguyen T.T.M."/>
            <person name="Dewar K."/>
            <person name="Conant G."/>
            <person name="Drula E."/>
            <person name="Henrissat B."/>
            <person name="Hansel C."/>
            <person name="Singer S."/>
            <person name="Hutchinson M.I."/>
            <person name="de Vries R.P."/>
            <person name="Natvig D.O."/>
            <person name="Powell A.J."/>
            <person name="Tsang A."/>
            <person name="Grigoriev I.V."/>
        </authorList>
    </citation>
    <scope>NUCLEOTIDE SEQUENCE [LARGE SCALE GENOMIC DNA]</scope>
    <source>
        <strain evidence="3 4">CBS 494.80</strain>
    </source>
</reference>
<dbReference type="InterPro" id="IPR023026">
    <property type="entry name" value="Trp_synth_beta/beta-like"/>
</dbReference>
<dbReference type="Proteomes" id="UP001595075">
    <property type="component" value="Unassembled WGS sequence"/>
</dbReference>
<dbReference type="SUPFAM" id="SSF53686">
    <property type="entry name" value="Tryptophan synthase beta subunit-like PLP-dependent enzymes"/>
    <property type="match status" value="1"/>
</dbReference>
<evidence type="ECO:0000256" key="1">
    <source>
        <dbReference type="ARBA" id="ARBA00001933"/>
    </source>
</evidence>
<organism evidence="3 4">
    <name type="scientific">Oculimacula yallundae</name>
    <dbReference type="NCBI Taxonomy" id="86028"/>
    <lineage>
        <taxon>Eukaryota</taxon>
        <taxon>Fungi</taxon>
        <taxon>Dikarya</taxon>
        <taxon>Ascomycota</taxon>
        <taxon>Pezizomycotina</taxon>
        <taxon>Leotiomycetes</taxon>
        <taxon>Helotiales</taxon>
        <taxon>Ploettnerulaceae</taxon>
        <taxon>Oculimacula</taxon>
    </lineage>
</organism>
<evidence type="ECO:0008006" key="5">
    <source>
        <dbReference type="Google" id="ProtNLM"/>
    </source>
</evidence>